<dbReference type="EMBL" id="JAGEVF010000003">
    <property type="protein sequence ID" value="MBO3116215.1"/>
    <property type="molecule type" value="Genomic_DNA"/>
</dbReference>
<dbReference type="PROSITE" id="PS51257">
    <property type="entry name" value="PROKAR_LIPOPROTEIN"/>
    <property type="match status" value="1"/>
</dbReference>
<sequence length="173" mass="19870">MKKLVLIICALAVVTACQQKETRYTQQSPEIDSVKQLISEYNAQDYSMEVMADTCKSYLNTKTDFLSKGDLMAYHKGNDANYSKRGFLDEDQDYEMVVTDNGETWVNCWLDWQGTVAVTGKVIDMPVHLTYRFVDGKIVRQYGYWDPSEIVLEMQAIEQMENAKSEEDSISEN</sequence>
<proteinExistence type="predicted"/>
<keyword evidence="1" id="KW-0449">Lipoprotein</keyword>
<accession>A0ABS3T392</accession>
<comment type="caution">
    <text evidence="1">The sequence shown here is derived from an EMBL/GenBank/DDBJ whole genome shotgun (WGS) entry which is preliminary data.</text>
</comment>
<evidence type="ECO:0000313" key="1">
    <source>
        <dbReference type="EMBL" id="MBO3116215.1"/>
    </source>
</evidence>
<dbReference type="SUPFAM" id="SSF54427">
    <property type="entry name" value="NTF2-like"/>
    <property type="match status" value="1"/>
</dbReference>
<name>A0ABS3T392_9FLAO</name>
<dbReference type="Proteomes" id="UP000676776">
    <property type="component" value="Unassembled WGS sequence"/>
</dbReference>
<reference evidence="1 2" key="1">
    <citation type="submission" date="2021-03" db="EMBL/GenBank/DDBJ databases">
        <title>Winogradskyella sp. nov., isolated from costal sediment.</title>
        <authorList>
            <person name="Gao C."/>
        </authorList>
    </citation>
    <scope>NUCLEOTIDE SEQUENCE [LARGE SCALE GENOMIC DNA]</scope>
    <source>
        <strain evidence="1 2">DF17</strain>
    </source>
</reference>
<gene>
    <name evidence="1" type="ORF">J4050_05615</name>
</gene>
<dbReference type="RefSeq" id="WP_208153128.1">
    <property type="nucleotide sequence ID" value="NZ_JAGEVF010000003.1"/>
</dbReference>
<dbReference type="Gene3D" id="3.10.450.50">
    <property type="match status" value="1"/>
</dbReference>
<organism evidence="1 2">
    <name type="scientific">Winogradskyella pelagia</name>
    <dbReference type="NCBI Taxonomy" id="2819984"/>
    <lineage>
        <taxon>Bacteria</taxon>
        <taxon>Pseudomonadati</taxon>
        <taxon>Bacteroidota</taxon>
        <taxon>Flavobacteriia</taxon>
        <taxon>Flavobacteriales</taxon>
        <taxon>Flavobacteriaceae</taxon>
        <taxon>Winogradskyella</taxon>
    </lineage>
</organism>
<protein>
    <submittedName>
        <fullName evidence="1">Lipoprotein</fullName>
    </submittedName>
</protein>
<keyword evidence="2" id="KW-1185">Reference proteome</keyword>
<evidence type="ECO:0000313" key="2">
    <source>
        <dbReference type="Proteomes" id="UP000676776"/>
    </source>
</evidence>
<dbReference type="InterPro" id="IPR032710">
    <property type="entry name" value="NTF2-like_dom_sf"/>
</dbReference>